<dbReference type="Pfam" id="PF11142">
    <property type="entry name" value="DUF2917"/>
    <property type="match status" value="1"/>
</dbReference>
<name>A0A6L6Q0Z5_9BURK</name>
<dbReference type="AlphaFoldDB" id="A0A6L6Q0Z5"/>
<organism evidence="1 2">
    <name type="scientific">Pseudoduganella ginsengisoli</name>
    <dbReference type="NCBI Taxonomy" id="1462440"/>
    <lineage>
        <taxon>Bacteria</taxon>
        <taxon>Pseudomonadati</taxon>
        <taxon>Pseudomonadota</taxon>
        <taxon>Betaproteobacteria</taxon>
        <taxon>Burkholderiales</taxon>
        <taxon>Oxalobacteraceae</taxon>
        <taxon>Telluria group</taxon>
        <taxon>Pseudoduganella</taxon>
    </lineage>
</organism>
<reference evidence="1 2" key="1">
    <citation type="submission" date="2019-11" db="EMBL/GenBank/DDBJ databases">
        <title>Type strains purchased from KCTC, JCM and DSMZ.</title>
        <authorList>
            <person name="Lu H."/>
        </authorList>
    </citation>
    <scope>NUCLEOTIDE SEQUENCE [LARGE SCALE GENOMIC DNA]</scope>
    <source>
        <strain evidence="1 2">KCTC 42409</strain>
    </source>
</reference>
<dbReference type="OrthoDB" id="8760008at2"/>
<evidence type="ECO:0000313" key="2">
    <source>
        <dbReference type="Proteomes" id="UP000484015"/>
    </source>
</evidence>
<proteinExistence type="predicted"/>
<dbReference type="SUPFAM" id="SSF51182">
    <property type="entry name" value="RmlC-like cupins"/>
    <property type="match status" value="1"/>
</dbReference>
<dbReference type="InterPro" id="IPR021317">
    <property type="entry name" value="DUF2917"/>
</dbReference>
<protein>
    <submittedName>
        <fullName evidence="1">DUF2917 domain-containing protein</fullName>
    </submittedName>
</protein>
<evidence type="ECO:0000313" key="1">
    <source>
        <dbReference type="EMBL" id="MTW03011.1"/>
    </source>
</evidence>
<keyword evidence="2" id="KW-1185">Reference proteome</keyword>
<comment type="caution">
    <text evidence="1">The sequence shown here is derived from an EMBL/GenBank/DDBJ whole genome shotgun (WGS) entry which is preliminary data.</text>
</comment>
<gene>
    <name evidence="1" type="ORF">GM668_13045</name>
</gene>
<dbReference type="Proteomes" id="UP000484015">
    <property type="component" value="Unassembled WGS sequence"/>
</dbReference>
<dbReference type="EMBL" id="WNLA01000007">
    <property type="protein sequence ID" value="MTW03011.1"/>
    <property type="molecule type" value="Genomic_DNA"/>
</dbReference>
<dbReference type="InterPro" id="IPR011051">
    <property type="entry name" value="RmlC_Cupin_sf"/>
</dbReference>
<sequence>MPPMRAMHAMDANSPFVPPILTADNAGIHATEVIMQFTLQAGESAALAQAGTVRVRCHAGFLWITGFRNGEDVVLGAGDSAVLPPTERHYFSALGRVPHAAFDLQREDVEYGRITALGAITSQYRHLLRRLRHLLQ</sequence>
<accession>A0A6L6Q0Z5</accession>